<dbReference type="KEGG" id="dfi:AXF13_09585"/>
<dbReference type="InterPro" id="IPR036866">
    <property type="entry name" value="RibonucZ/Hydroxyglut_hydro"/>
</dbReference>
<protein>
    <submittedName>
        <fullName evidence="2">Diguanylate cyclase</fullName>
    </submittedName>
</protein>
<organism evidence="2 3">
    <name type="scientific">Desulfovibrio fairfieldensis</name>
    <dbReference type="NCBI Taxonomy" id="44742"/>
    <lineage>
        <taxon>Bacteria</taxon>
        <taxon>Pseudomonadati</taxon>
        <taxon>Thermodesulfobacteriota</taxon>
        <taxon>Desulfovibrionia</taxon>
        <taxon>Desulfovibrionales</taxon>
        <taxon>Desulfovibrionaceae</taxon>
        <taxon>Desulfovibrio</taxon>
    </lineage>
</organism>
<dbReference type="InterPro" id="IPR001279">
    <property type="entry name" value="Metallo-B-lactamas"/>
</dbReference>
<dbReference type="Pfam" id="PF01590">
    <property type="entry name" value="GAF"/>
    <property type="match status" value="1"/>
</dbReference>
<dbReference type="PANTHER" id="PTHR45228">
    <property type="entry name" value="CYCLIC DI-GMP PHOSPHODIESTERASE TM_0186-RELATED"/>
    <property type="match status" value="1"/>
</dbReference>
<dbReference type="PROSITE" id="PS51832">
    <property type="entry name" value="HD_GYP"/>
    <property type="match status" value="1"/>
</dbReference>
<reference evidence="3" key="1">
    <citation type="submission" date="2016-02" db="EMBL/GenBank/DDBJ databases">
        <authorList>
            <person name="Holder M.E."/>
            <person name="Ajami N.J."/>
            <person name="Petrosino J.F."/>
        </authorList>
    </citation>
    <scope>NUCLEOTIDE SEQUENCE [LARGE SCALE GENOMIC DNA]</scope>
    <source>
        <strain evidence="3">CCUG 45958</strain>
    </source>
</reference>
<feature type="domain" description="HD-GYP" evidence="1">
    <location>
        <begin position="465"/>
        <end position="675"/>
    </location>
</feature>
<gene>
    <name evidence="2" type="ORF">AXF13_09585</name>
</gene>
<dbReference type="Gene3D" id="3.60.15.10">
    <property type="entry name" value="Ribonuclease Z/Hydroxyacylglutathione hydrolase-like"/>
    <property type="match status" value="1"/>
</dbReference>
<dbReference type="InterPro" id="IPR003018">
    <property type="entry name" value="GAF"/>
</dbReference>
<dbReference type="EMBL" id="CP014229">
    <property type="protein sequence ID" value="AMD90349.1"/>
    <property type="molecule type" value="Genomic_DNA"/>
</dbReference>
<dbReference type="SMART" id="SM00065">
    <property type="entry name" value="GAF"/>
    <property type="match status" value="1"/>
</dbReference>
<dbReference type="InterPro" id="IPR037522">
    <property type="entry name" value="HD_GYP_dom"/>
</dbReference>
<dbReference type="CDD" id="cd00077">
    <property type="entry name" value="HDc"/>
    <property type="match status" value="1"/>
</dbReference>
<dbReference type="Pfam" id="PF13487">
    <property type="entry name" value="HD_5"/>
    <property type="match status" value="1"/>
</dbReference>
<dbReference type="SUPFAM" id="SSF56281">
    <property type="entry name" value="Metallo-hydrolase/oxidoreductase"/>
    <property type="match status" value="1"/>
</dbReference>
<keyword evidence="3" id="KW-1185">Reference proteome</keyword>
<sequence length="679" mass="75707">MKIRLWGTRGSVPVSSPQMTRYGGDTTCIEVRSESGGRLILDAGTGIHALGDSMDHEIPTDCTICFSHAHWDHLQGLPHFKPLYNPNWHLSLRGPVLAGDVPFSQNLLEIFDEKHFPVPWRELPRRPILEFTPGEQFQVDDMTVKTCPTAHPGSCAAYRIEADGWSFVFTGDHECGDKGDSKATKRLLDFMAGADVALVDGHYFLKDYPLHQGWGHSAMEQWPALLAGRGVKHLIYTHYDPSYCDRELDKVFDALRENCRLPISLQLGCQGMLITADGGETEEREESLESINCKLCDFFHRISHFSDTNVVLDSVLNQARALSNADAGTIYLLENNSLVFSYAANDTLFPGSEANKYAYLNASLPLDTASIAGFVACTGRVLNIPDVRAIPRSEPYTFNDAFDLATGYRTVSMLTVPFTDVQNRILGVLQLINSVKNGRIQAFPPNTVRYVGRLVMLAGNSLERARLANDLILRMLRTASLRDPRETASHVRRVGAMAAEIYHRWAEKHGLSAEEIRAAKGRLRLAAMLHDVGKVGIPDAILKKPGRLTPEERRIMEKHAVMGARLFENATQDVDMLAHTIALHHHQKWNGSGYTGSDKHPLLSGTDIPLEARITAIADVYDALISRRCYKEAWDVKDALDILRNDSGSHFDPELVDVFMEIHDVITAICKRFPDLEDA</sequence>
<evidence type="ECO:0000313" key="2">
    <source>
        <dbReference type="EMBL" id="AMD90349.1"/>
    </source>
</evidence>
<dbReference type="RefSeq" id="WP_062252904.1">
    <property type="nucleotide sequence ID" value="NZ_CP014229.1"/>
</dbReference>
<evidence type="ECO:0000313" key="3">
    <source>
        <dbReference type="Proteomes" id="UP000069241"/>
    </source>
</evidence>
<dbReference type="Gene3D" id="3.30.450.40">
    <property type="match status" value="1"/>
</dbReference>
<evidence type="ECO:0000259" key="1">
    <source>
        <dbReference type="PROSITE" id="PS51832"/>
    </source>
</evidence>
<dbReference type="SMART" id="SM00471">
    <property type="entry name" value="HDc"/>
    <property type="match status" value="1"/>
</dbReference>
<dbReference type="AlphaFoldDB" id="A0A120KM58"/>
<dbReference type="SMART" id="SM00849">
    <property type="entry name" value="Lactamase_B"/>
    <property type="match status" value="1"/>
</dbReference>
<accession>A0A120KM58</accession>
<dbReference type="SUPFAM" id="SSF55781">
    <property type="entry name" value="GAF domain-like"/>
    <property type="match status" value="1"/>
</dbReference>
<dbReference type="STRING" id="44742.AXF13_09585"/>
<dbReference type="InterPro" id="IPR052020">
    <property type="entry name" value="Cyclic_di-GMP/3'3'-cGAMP_PDE"/>
</dbReference>
<dbReference type="SUPFAM" id="SSF109604">
    <property type="entry name" value="HD-domain/PDEase-like"/>
    <property type="match status" value="1"/>
</dbReference>
<dbReference type="CDD" id="cd07715">
    <property type="entry name" value="TaR3-like_MBL-fold"/>
    <property type="match status" value="1"/>
</dbReference>
<dbReference type="Gene3D" id="1.10.3210.10">
    <property type="entry name" value="Hypothetical protein af1432"/>
    <property type="match status" value="1"/>
</dbReference>
<proteinExistence type="predicted"/>
<dbReference type="Proteomes" id="UP000069241">
    <property type="component" value="Chromosome"/>
</dbReference>
<dbReference type="Pfam" id="PF12706">
    <property type="entry name" value="Lactamase_B_2"/>
    <property type="match status" value="1"/>
</dbReference>
<dbReference type="InterPro" id="IPR003607">
    <property type="entry name" value="HD/PDEase_dom"/>
</dbReference>
<dbReference type="InterPro" id="IPR029016">
    <property type="entry name" value="GAF-like_dom_sf"/>
</dbReference>
<name>A0A120KM58_9BACT</name>